<dbReference type="OMA" id="YQDWGKI"/>
<evidence type="ECO:0000313" key="1">
    <source>
        <dbReference type="EMBL" id="ORE13651.1"/>
    </source>
</evidence>
<accession>A0A1X0RNY5</accession>
<name>A0A1X0RNY5_RHIZD</name>
<sequence>MRQFKILVKTLALVLINEIGRQLRKTERPPFLGSKETDVPYQDWGKIPELNPSL</sequence>
<gene>
    <name evidence="1" type="ORF">BCV71DRAFT_188754</name>
</gene>
<reference evidence="1 2" key="1">
    <citation type="journal article" date="2016" name="Proc. Natl. Acad. Sci. U.S.A.">
        <title>Lipid metabolic changes in an early divergent fungus govern the establishment of a mutualistic symbiosis with endobacteria.</title>
        <authorList>
            <person name="Lastovetsky O.A."/>
            <person name="Gaspar M.L."/>
            <person name="Mondo S.J."/>
            <person name="LaButti K.M."/>
            <person name="Sandor L."/>
            <person name="Grigoriev I.V."/>
            <person name="Henry S.A."/>
            <person name="Pawlowska T.E."/>
        </authorList>
    </citation>
    <scope>NUCLEOTIDE SEQUENCE [LARGE SCALE GENOMIC DNA]</scope>
    <source>
        <strain evidence="1 2">ATCC 11559</strain>
    </source>
</reference>
<dbReference type="EMBL" id="KV921520">
    <property type="protein sequence ID" value="ORE13651.1"/>
    <property type="molecule type" value="Genomic_DNA"/>
</dbReference>
<organism evidence="1 2">
    <name type="scientific">Rhizopus microsporus</name>
    <dbReference type="NCBI Taxonomy" id="58291"/>
    <lineage>
        <taxon>Eukaryota</taxon>
        <taxon>Fungi</taxon>
        <taxon>Fungi incertae sedis</taxon>
        <taxon>Mucoromycota</taxon>
        <taxon>Mucoromycotina</taxon>
        <taxon>Mucoromycetes</taxon>
        <taxon>Mucorales</taxon>
        <taxon>Mucorineae</taxon>
        <taxon>Rhizopodaceae</taxon>
        <taxon>Rhizopus</taxon>
    </lineage>
</organism>
<evidence type="ECO:0000313" key="2">
    <source>
        <dbReference type="Proteomes" id="UP000242381"/>
    </source>
</evidence>
<proteinExistence type="predicted"/>
<protein>
    <submittedName>
        <fullName evidence="1">Uncharacterized protein</fullName>
    </submittedName>
</protein>
<dbReference type="AlphaFoldDB" id="A0A1X0RNY5"/>
<dbReference type="Proteomes" id="UP000242381">
    <property type="component" value="Unassembled WGS sequence"/>
</dbReference>